<dbReference type="KEGG" id="ssoa:SULA_0122"/>
<evidence type="ECO:0000313" key="11">
    <source>
        <dbReference type="EMBL" id="AZF82762.1"/>
    </source>
</evidence>
<dbReference type="EMBL" id="CP011055">
    <property type="protein sequence ID" value="AKA72571.1"/>
    <property type="molecule type" value="Genomic_DNA"/>
</dbReference>
<dbReference type="Proteomes" id="UP000267993">
    <property type="component" value="Chromosome"/>
</dbReference>
<evidence type="ECO:0000313" key="5">
    <source>
        <dbReference type="EMBL" id="AKA77963.1"/>
    </source>
</evidence>
<name>A0A0E3MHC8_SACSO</name>
<dbReference type="Proteomes" id="UP000275843">
    <property type="component" value="Chromosome"/>
</dbReference>
<dbReference type="InterPro" id="IPR027417">
    <property type="entry name" value="P-loop_NTPase"/>
</dbReference>
<reference evidence="12 13" key="1">
    <citation type="journal article" date="2015" name="Genome Announc.">
        <title>Complete Genome Sequence of Sulfolobus solfataricus Strain 98/2 and Evolved Derivatives.</title>
        <authorList>
            <person name="McCarthy S."/>
            <person name="Gradnigo J."/>
            <person name="Johnson T."/>
            <person name="Payne S."/>
            <person name="Lipzen A."/>
            <person name="Martin J."/>
            <person name="Schackwitz W."/>
            <person name="Moriyama E."/>
            <person name="Blum P."/>
        </authorList>
    </citation>
    <scope>NUCLEOTIDE SEQUENCE [LARGE SCALE GENOMIC DNA]</scope>
    <source>
        <strain evidence="12">98/2 SULC</strain>
        <strain evidence="3">SARC-B</strain>
        <strain evidence="4">SARC-C</strain>
        <strain evidence="5 14">SULA</strain>
        <strain evidence="13">SULB</strain>
    </source>
</reference>
<dbReference type="PATRIC" id="fig|2287.6.peg.129"/>
<evidence type="ECO:0000313" key="13">
    <source>
        <dbReference type="Proteomes" id="UP000033085"/>
    </source>
</evidence>
<dbReference type="GeneID" id="44128042"/>
<evidence type="ECO:0000313" key="17">
    <source>
        <dbReference type="Proteomes" id="UP000273194"/>
    </source>
</evidence>
<evidence type="ECO:0000256" key="1">
    <source>
        <dbReference type="ARBA" id="ARBA00006611"/>
    </source>
</evidence>
<evidence type="ECO:0000313" key="6">
    <source>
        <dbReference type="EMBL" id="AZF67081.1"/>
    </source>
</evidence>
<dbReference type="Proteomes" id="UP000278715">
    <property type="component" value="Chromosome"/>
</dbReference>
<keyword evidence="5" id="KW-0966">Cell projection</keyword>
<dbReference type="Proteomes" id="UP000033085">
    <property type="component" value="Chromosome"/>
</dbReference>
<evidence type="ECO:0000313" key="3">
    <source>
        <dbReference type="EMBL" id="AKA72571.1"/>
    </source>
</evidence>
<sequence length="513" mass="58631">MSFIEDYLSRFPEKPVMIDDPNKLKGSKNYNAIYKVDKYIYIHVQSTKAEDGYNQYTVIEPPRPKPKEIEEIEEKFAKTIGNTEPPPTVEEKEILMRRVLDKILTKIRISVPKEYAIYHFVRDKLYSGILEPLIRDPFIEDISIPGLGHIYIVHKVFGPMRTSLLIENEEELDNLIISLSEKTYRPVSHNRPIIDASLPDGSRVNFVYGIDISRRGSNLTVRKISKIPISVTQLISFGTLSPLLAAYIWMMLDEGMNLFVCGETASGKTTTLNAITAFIPPNLKIVTIEDTPELTVPHSNWVAEVTRETGGEGSVKLFDLLKAALRQRPNYILVGEIRDKEGNVAFQAMQTGHSVMATFHAANIRTLVQRLTGYPIEVPKSYINNLNIALFQTALYDKKGNLIRRVVEVDEIIDIDPVTNDVVYIPAFTYDPTEDKIIFAGRGSSYLIENKVAIRRGIERRNIGILYDELNLRAEFLKILLSKKIFNYFEVWNQILRARQFGIEEEIRYAKNI</sequence>
<dbReference type="FunFam" id="3.40.50.300:FF:002252">
    <property type="entry name" value="Type IV secretion system protein"/>
    <property type="match status" value="1"/>
</dbReference>
<dbReference type="Proteomes" id="UP000269431">
    <property type="component" value="Chromosome"/>
</dbReference>
<dbReference type="EMBL" id="CP011057">
    <property type="protein sequence ID" value="AKA77963.1"/>
    <property type="molecule type" value="Genomic_DNA"/>
</dbReference>
<evidence type="ECO:0000313" key="12">
    <source>
        <dbReference type="Proteomes" id="UP000033057"/>
    </source>
</evidence>
<organism evidence="5 14">
    <name type="scientific">Saccharolobus solfataricus</name>
    <name type="common">Sulfolobus solfataricus</name>
    <dbReference type="NCBI Taxonomy" id="2287"/>
    <lineage>
        <taxon>Archaea</taxon>
        <taxon>Thermoproteota</taxon>
        <taxon>Thermoprotei</taxon>
        <taxon>Sulfolobales</taxon>
        <taxon>Sulfolobaceae</taxon>
        <taxon>Saccharolobus</taxon>
    </lineage>
</organism>
<dbReference type="Gene3D" id="1.10.390.40">
    <property type="match status" value="1"/>
</dbReference>
<dbReference type="AlphaFoldDB" id="A0A0E3MHC8"/>
<dbReference type="PANTHER" id="PTHR30486:SF14">
    <property type="entry name" value="FLAGELLA ACCESSORY PROTEIN I"/>
    <property type="match status" value="1"/>
</dbReference>
<dbReference type="KEGG" id="ssof:SULC_0122"/>
<dbReference type="EMBL" id="CP011056">
    <property type="protein sequence ID" value="AKA75270.1"/>
    <property type="molecule type" value="Genomic_DNA"/>
</dbReference>
<dbReference type="Gene3D" id="3.30.450.370">
    <property type="match status" value="1"/>
</dbReference>
<proteinExistence type="inferred from homology"/>
<dbReference type="EMBL" id="CP033238">
    <property type="protein sequence ID" value="AZF74941.1"/>
    <property type="molecule type" value="Genomic_DNA"/>
</dbReference>
<reference evidence="15 16" key="2">
    <citation type="journal article" date="2018" name="Proc. Natl. Acad. Sci. U.S.A.">
        <title>Nonmutational mechanism of inheritance in the Archaeon Sulfolobus solfataricus.</title>
        <authorList>
            <person name="Payne S."/>
            <person name="McCarthy S."/>
            <person name="Johnson T."/>
            <person name="North E."/>
            <person name="Blum P."/>
        </authorList>
    </citation>
    <scope>NUCLEOTIDE SEQUENCE [LARGE SCALE GENOMIC DNA]</scope>
    <source>
        <strain evidence="7 15">SARC-H</strain>
        <strain evidence="8 19">SARC-I</strain>
        <strain evidence="10 20">SARC-N</strain>
        <strain evidence="11 16">SUL120</strain>
        <strain evidence="6 17">SULG</strain>
        <strain evidence="9 18">SULM</strain>
    </source>
</reference>
<reference evidence="5" key="3">
    <citation type="submission" date="2018-10" db="EMBL/GenBank/DDBJ databases">
        <authorList>
            <person name="McCarthy S."/>
            <person name="Gradnigo J."/>
            <person name="Johnson T."/>
            <person name="Payne S."/>
            <person name="Lipzen A."/>
            <person name="Schackwitz W."/>
            <person name="Martin J."/>
            <person name="Moriyama E."/>
            <person name="Blum P."/>
        </authorList>
    </citation>
    <scope>NUCLEOTIDE SEQUENCE</scope>
    <source>
        <strain evidence="3">SARC-B</strain>
        <strain evidence="4">SARC-C</strain>
        <strain evidence="5">SULA</strain>
    </source>
</reference>
<accession>A0A0E3MHC8</accession>
<dbReference type="RefSeq" id="WP_009992491.1">
    <property type="nucleotide sequence ID" value="NZ_CP011055.2"/>
</dbReference>
<dbReference type="KEGG" id="ssol:SULB_0123"/>
<evidence type="ECO:0000313" key="14">
    <source>
        <dbReference type="Proteomes" id="UP000033106"/>
    </source>
</evidence>
<keyword evidence="5" id="KW-0282">Flagellum</keyword>
<evidence type="ECO:0000313" key="20">
    <source>
        <dbReference type="Proteomes" id="UP000278715"/>
    </source>
</evidence>
<evidence type="ECO:0000259" key="2">
    <source>
        <dbReference type="Pfam" id="PF00437"/>
    </source>
</evidence>
<keyword evidence="5" id="KW-0969">Cilium</keyword>
<dbReference type="EMBL" id="CP033235">
    <property type="protein sequence ID" value="AZF67081.1"/>
    <property type="molecule type" value="Genomic_DNA"/>
</dbReference>
<evidence type="ECO:0000313" key="18">
    <source>
        <dbReference type="Proteomes" id="UP000273443"/>
    </source>
</evidence>
<dbReference type="GO" id="GO:0016887">
    <property type="term" value="F:ATP hydrolysis activity"/>
    <property type="evidence" value="ECO:0007669"/>
    <property type="project" value="InterPro"/>
</dbReference>
<evidence type="ECO:0000313" key="9">
    <source>
        <dbReference type="EMBL" id="AZF74941.1"/>
    </source>
</evidence>
<dbReference type="CDD" id="cd01130">
    <property type="entry name" value="VirB11-like_ATPase"/>
    <property type="match status" value="1"/>
</dbReference>
<dbReference type="EMBL" id="CP033241">
    <property type="protein sequence ID" value="AZF82762.1"/>
    <property type="molecule type" value="Genomic_DNA"/>
</dbReference>
<dbReference type="EMBL" id="CP033236">
    <property type="protein sequence ID" value="AZF69701.1"/>
    <property type="molecule type" value="Genomic_DNA"/>
</dbReference>
<dbReference type="InterPro" id="IPR001482">
    <property type="entry name" value="T2SS/T4SS_dom"/>
</dbReference>
<protein>
    <submittedName>
        <fullName evidence="5">Flagellar protein FlaI</fullName>
    </submittedName>
</protein>
<dbReference type="InterPro" id="IPR050921">
    <property type="entry name" value="T4SS_GSP_E_ATPase"/>
</dbReference>
<evidence type="ECO:0000313" key="10">
    <source>
        <dbReference type="EMBL" id="AZF77548.1"/>
    </source>
</evidence>
<evidence type="ECO:0000313" key="7">
    <source>
        <dbReference type="EMBL" id="AZF69701.1"/>
    </source>
</evidence>
<evidence type="ECO:0000313" key="8">
    <source>
        <dbReference type="EMBL" id="AZF72321.1"/>
    </source>
</evidence>
<gene>
    <name evidence="5" type="ORF">SULA_0122</name>
    <name evidence="3" type="ORF">SULB_0123</name>
    <name evidence="4" type="ORF">SULC_0122</name>
    <name evidence="6" type="ORF">SULG_00615</name>
    <name evidence="7" type="ORF">SULH_00615</name>
    <name evidence="8" type="ORF">SULI_00615</name>
    <name evidence="9" type="ORF">SULM_00615</name>
    <name evidence="10" type="ORF">SULN_00615</name>
    <name evidence="11" type="ORF">SULZ_00615</name>
</gene>
<dbReference type="Proteomes" id="UP000273443">
    <property type="component" value="Chromosome"/>
</dbReference>
<dbReference type="EMBL" id="CP033239">
    <property type="protein sequence ID" value="AZF77548.1"/>
    <property type="molecule type" value="Genomic_DNA"/>
</dbReference>
<evidence type="ECO:0000313" key="4">
    <source>
        <dbReference type="EMBL" id="AKA75270.1"/>
    </source>
</evidence>
<dbReference type="Proteomes" id="UP000033106">
    <property type="component" value="Chromosome"/>
</dbReference>
<evidence type="ECO:0000313" key="16">
    <source>
        <dbReference type="Proteomes" id="UP000269431"/>
    </source>
</evidence>
<dbReference type="EMBL" id="CP033237">
    <property type="protein sequence ID" value="AZF72321.1"/>
    <property type="molecule type" value="Genomic_DNA"/>
</dbReference>
<dbReference type="Proteomes" id="UP000273194">
    <property type="component" value="Chromosome"/>
</dbReference>
<evidence type="ECO:0000313" key="19">
    <source>
        <dbReference type="Proteomes" id="UP000275843"/>
    </source>
</evidence>
<dbReference type="Pfam" id="PF00437">
    <property type="entry name" value="T2SSE"/>
    <property type="match status" value="1"/>
</dbReference>
<dbReference type="Gene3D" id="3.40.50.300">
    <property type="entry name" value="P-loop containing nucleotide triphosphate hydrolases"/>
    <property type="match status" value="1"/>
</dbReference>
<dbReference type="Proteomes" id="UP000033057">
    <property type="component" value="Chromosome"/>
</dbReference>
<dbReference type="PANTHER" id="PTHR30486">
    <property type="entry name" value="TWITCHING MOTILITY PROTEIN PILT"/>
    <property type="match status" value="1"/>
</dbReference>
<comment type="similarity">
    <text evidence="1">Belongs to the GSP E family.</text>
</comment>
<dbReference type="SUPFAM" id="SSF52540">
    <property type="entry name" value="P-loop containing nucleoside triphosphate hydrolases"/>
    <property type="match status" value="1"/>
</dbReference>
<feature type="domain" description="Bacterial type II secretion system protein E" evidence="2">
    <location>
        <begin position="187"/>
        <end position="373"/>
    </location>
</feature>
<dbReference type="FunFam" id="3.30.450.370:FF:000001">
    <property type="entry name" value="Secretion system protein E"/>
    <property type="match status" value="1"/>
</dbReference>
<evidence type="ECO:0000313" key="15">
    <source>
        <dbReference type="Proteomes" id="UP000267993"/>
    </source>
</evidence>